<accession>A0A6A3J6P0</accession>
<organism evidence="1 3">
    <name type="scientific">Phytophthora rubi</name>
    <dbReference type="NCBI Taxonomy" id="129364"/>
    <lineage>
        <taxon>Eukaryota</taxon>
        <taxon>Sar</taxon>
        <taxon>Stramenopiles</taxon>
        <taxon>Oomycota</taxon>
        <taxon>Peronosporomycetes</taxon>
        <taxon>Peronosporales</taxon>
        <taxon>Peronosporaceae</taxon>
        <taxon>Phytophthora</taxon>
    </lineage>
</organism>
<dbReference type="Proteomes" id="UP000429607">
    <property type="component" value="Unassembled WGS sequence"/>
</dbReference>
<dbReference type="Proteomes" id="UP000434957">
    <property type="component" value="Unassembled WGS sequence"/>
</dbReference>
<evidence type="ECO:0000313" key="1">
    <source>
        <dbReference type="EMBL" id="KAE8990956.1"/>
    </source>
</evidence>
<gene>
    <name evidence="1" type="ORF">PR001_g21361</name>
    <name evidence="2" type="ORF">PR003_g22726</name>
</gene>
<evidence type="ECO:0000313" key="3">
    <source>
        <dbReference type="Proteomes" id="UP000429607"/>
    </source>
</evidence>
<proteinExistence type="predicted"/>
<comment type="caution">
    <text evidence="1">The sequence shown here is derived from an EMBL/GenBank/DDBJ whole genome shotgun (WGS) entry which is preliminary data.</text>
</comment>
<evidence type="ECO:0000313" key="4">
    <source>
        <dbReference type="Proteomes" id="UP000434957"/>
    </source>
</evidence>
<reference evidence="1 3" key="1">
    <citation type="submission" date="2018-09" db="EMBL/GenBank/DDBJ databases">
        <title>Genomic investigation of the strawberry pathogen Phytophthora fragariae indicates pathogenicity is determined by transcriptional variation in three key races.</title>
        <authorList>
            <person name="Adams T.M."/>
            <person name="Armitage A.D."/>
            <person name="Sobczyk M.K."/>
            <person name="Bates H.J."/>
            <person name="Dunwell J.M."/>
            <person name="Nellist C.F."/>
            <person name="Harrison R.J."/>
        </authorList>
    </citation>
    <scope>NUCLEOTIDE SEQUENCE [LARGE SCALE GENOMIC DNA]</scope>
    <source>
        <strain evidence="1 3">SCRP249</strain>
        <strain evidence="2 4">SCRP333</strain>
    </source>
</reference>
<dbReference type="EMBL" id="QXFT01002294">
    <property type="protein sequence ID" value="KAE9300571.1"/>
    <property type="molecule type" value="Genomic_DNA"/>
</dbReference>
<evidence type="ECO:0000313" key="2">
    <source>
        <dbReference type="EMBL" id="KAE9300571.1"/>
    </source>
</evidence>
<protein>
    <submittedName>
        <fullName evidence="1">Uncharacterized protein</fullName>
    </submittedName>
</protein>
<sequence>MSIPAPACAASLLASPPTKTRVWWCAHTGRSSSAWRDQVAPIHWRNTRVSRLLTGSSRRSSGTV</sequence>
<dbReference type="AlphaFoldDB" id="A0A6A3J6P0"/>
<name>A0A6A3J6P0_9STRA</name>
<dbReference type="EMBL" id="QXFV01002221">
    <property type="protein sequence ID" value="KAE8990956.1"/>
    <property type="molecule type" value="Genomic_DNA"/>
</dbReference>
<keyword evidence="4" id="KW-1185">Reference proteome</keyword>